<dbReference type="GO" id="GO:0046872">
    <property type="term" value="F:metal ion binding"/>
    <property type="evidence" value="ECO:0007669"/>
    <property type="project" value="InterPro"/>
</dbReference>
<evidence type="ECO:0000313" key="2">
    <source>
        <dbReference type="EMBL" id="SPZ85951.1"/>
    </source>
</evidence>
<proteinExistence type="predicted"/>
<reference evidence="3 5" key="2">
    <citation type="submission" date="2019-10" db="EMBL/GenBank/DDBJ databases">
        <authorList>
            <person name="Karimi E."/>
        </authorList>
    </citation>
    <scope>NUCLEOTIDE SEQUENCE [LARGE SCALE GENOMIC DNA]</scope>
    <source>
        <strain evidence="3">Sphingobacterium sp. 8BC</strain>
    </source>
</reference>
<dbReference type="Pfam" id="PF00403">
    <property type="entry name" value="HMA"/>
    <property type="match status" value="1"/>
</dbReference>
<dbReference type="EMBL" id="CABWMV010000025">
    <property type="protein sequence ID" value="VXD05482.1"/>
    <property type="molecule type" value="Genomic_DNA"/>
</dbReference>
<evidence type="ECO:0000313" key="5">
    <source>
        <dbReference type="Proteomes" id="UP000432350"/>
    </source>
</evidence>
<evidence type="ECO:0000313" key="3">
    <source>
        <dbReference type="EMBL" id="VXD05482.1"/>
    </source>
</evidence>
<sequence>MESKELQFKTNLTCGGCVSKVSADLDSVDGICEWNVDTTNADKILTVKAEGVSEEEIIEIIKKKGFNATAYSA</sequence>
<dbReference type="GeneID" id="97180787"/>
<accession>A0A654DJJ4</accession>
<dbReference type="PROSITE" id="PS50846">
    <property type="entry name" value="HMA_2"/>
    <property type="match status" value="1"/>
</dbReference>
<organism evidence="2 4">
    <name type="scientific">Sphingobacterium multivorum</name>
    <dbReference type="NCBI Taxonomy" id="28454"/>
    <lineage>
        <taxon>Bacteria</taxon>
        <taxon>Pseudomonadati</taxon>
        <taxon>Bacteroidota</taxon>
        <taxon>Sphingobacteriia</taxon>
        <taxon>Sphingobacteriales</taxon>
        <taxon>Sphingobacteriaceae</taxon>
        <taxon>Sphingobacterium</taxon>
    </lineage>
</organism>
<dbReference type="RefSeq" id="WP_112374779.1">
    <property type="nucleotide sequence ID" value="NZ_CP068086.1"/>
</dbReference>
<dbReference type="InterPro" id="IPR036163">
    <property type="entry name" value="HMA_dom_sf"/>
</dbReference>
<dbReference type="Proteomes" id="UP000432350">
    <property type="component" value="Unassembled WGS sequence"/>
</dbReference>
<protein>
    <submittedName>
        <fullName evidence="2">Copper chaperone</fullName>
    </submittedName>
</protein>
<reference evidence="2 4" key="1">
    <citation type="submission" date="2018-06" db="EMBL/GenBank/DDBJ databases">
        <authorList>
            <consortium name="Pathogen Informatics"/>
            <person name="Doyle S."/>
        </authorList>
    </citation>
    <scope>NUCLEOTIDE SEQUENCE [LARGE SCALE GENOMIC DNA]</scope>
    <source>
        <strain evidence="2 4">NCTC11343</strain>
    </source>
</reference>
<gene>
    <name evidence="2" type="ORF">NCTC11343_02516</name>
    <name evidence="3" type="ORF">SPHINGO8BC_60521</name>
</gene>
<feature type="domain" description="HMA" evidence="1">
    <location>
        <begin position="3"/>
        <end position="69"/>
    </location>
</feature>
<dbReference type="AlphaFoldDB" id="A0A2X2J0L3"/>
<dbReference type="Proteomes" id="UP000251241">
    <property type="component" value="Unassembled WGS sequence"/>
</dbReference>
<accession>A0A2X2J0L3</accession>
<dbReference type="Gene3D" id="3.30.70.100">
    <property type="match status" value="1"/>
</dbReference>
<evidence type="ECO:0000313" key="4">
    <source>
        <dbReference type="Proteomes" id="UP000251241"/>
    </source>
</evidence>
<name>A0A2X2J0L3_SPHMU</name>
<dbReference type="SUPFAM" id="SSF55008">
    <property type="entry name" value="HMA, heavy metal-associated domain"/>
    <property type="match status" value="1"/>
</dbReference>
<evidence type="ECO:0000259" key="1">
    <source>
        <dbReference type="PROSITE" id="PS50846"/>
    </source>
</evidence>
<dbReference type="EMBL" id="UAUU01000008">
    <property type="protein sequence ID" value="SPZ85951.1"/>
    <property type="molecule type" value="Genomic_DNA"/>
</dbReference>
<dbReference type="InterPro" id="IPR006121">
    <property type="entry name" value="HMA_dom"/>
</dbReference>